<dbReference type="InterPro" id="IPR036188">
    <property type="entry name" value="FAD/NAD-bd_sf"/>
</dbReference>
<keyword evidence="9" id="KW-1185">Reference proteome</keyword>
<organism evidence="8 9">
    <name type="scientific">Halopseudomonas bauzanensis</name>
    <dbReference type="NCBI Taxonomy" id="653930"/>
    <lineage>
        <taxon>Bacteria</taxon>
        <taxon>Pseudomonadati</taxon>
        <taxon>Pseudomonadota</taxon>
        <taxon>Gammaproteobacteria</taxon>
        <taxon>Pseudomonadales</taxon>
        <taxon>Pseudomonadaceae</taxon>
        <taxon>Halopseudomonas</taxon>
    </lineage>
</organism>
<keyword evidence="4" id="KW-0560">Oxidoreductase</keyword>
<dbReference type="SUPFAM" id="SSF51905">
    <property type="entry name" value="FAD/NAD(P)-binding domain"/>
    <property type="match status" value="1"/>
</dbReference>
<gene>
    <name evidence="8" type="ORF">SAMN04487855_2082</name>
    <name evidence="7" type="ORF">SAMN05216589_2083</name>
</gene>
<dbReference type="InterPro" id="IPR028202">
    <property type="entry name" value="Reductase_C"/>
</dbReference>
<evidence type="ECO:0000256" key="1">
    <source>
        <dbReference type="ARBA" id="ARBA00001974"/>
    </source>
</evidence>
<dbReference type="Proteomes" id="UP000186904">
    <property type="component" value="Unassembled WGS sequence"/>
</dbReference>
<keyword evidence="8" id="KW-0223">Dioxygenase</keyword>
<dbReference type="GO" id="GO:0005737">
    <property type="term" value="C:cytoplasm"/>
    <property type="evidence" value="ECO:0007669"/>
    <property type="project" value="TreeGrafter"/>
</dbReference>
<dbReference type="InterPro" id="IPR023753">
    <property type="entry name" value="FAD/NAD-binding_dom"/>
</dbReference>
<proteinExistence type="predicted"/>
<evidence type="ECO:0000259" key="6">
    <source>
        <dbReference type="Pfam" id="PF14759"/>
    </source>
</evidence>
<keyword evidence="3" id="KW-0274">FAD</keyword>
<sequence length="412" mass="44299">MQVFDVAIIGAGHAGAQAASLLRQRGFAGTLGILGDEPELPYERPPLSKDYLAGEKPFERLLLRAEDFWRNHDIELLRGTRIDRVDVQARRLYAGSGECFGYGNLIWAAGGSPRPLTCPGHELAGIHYVRTRQDVDRLRAELDHTRQVVVIGGGYIGLETAAVLQQLGRSVTLLEVQNRVLARVAGESLSRFYEAEHRARGVDVRLSTRVDRIIGEAGRVIGVALADGTLLPAEMVVVGIGIEPSVAPLAEAGLTQAAGGVLVDEYCRSSAANIFAIGDCAAHRNCHSALDGPIRLESVQNANDQARVVADSLTGKPQPYTALPWFWSDQYDLKLQTVGLSAGHDQTVMRGDPANRSFSLVYLRQGRVLAVDSVNLARDFVQAKALVQAGATVDVEALADASTSLRAALKPA</sequence>
<accession>A0A1I4MLQ9</accession>
<dbReference type="Pfam" id="PF14759">
    <property type="entry name" value="Reductase_C"/>
    <property type="match status" value="1"/>
</dbReference>
<evidence type="ECO:0000313" key="7">
    <source>
        <dbReference type="EMBL" id="SES03174.1"/>
    </source>
</evidence>
<evidence type="ECO:0000259" key="5">
    <source>
        <dbReference type="Pfam" id="PF07992"/>
    </source>
</evidence>
<evidence type="ECO:0000313" key="9">
    <source>
        <dbReference type="Proteomes" id="UP000186599"/>
    </source>
</evidence>
<keyword evidence="2" id="KW-0285">Flavoprotein</keyword>
<comment type="cofactor">
    <cofactor evidence="1">
        <name>FAD</name>
        <dbReference type="ChEBI" id="CHEBI:57692"/>
    </cofactor>
</comment>
<dbReference type="RefSeq" id="WP_074779528.1">
    <property type="nucleotide sequence ID" value="NZ_FOGN01000003.1"/>
</dbReference>
<dbReference type="PANTHER" id="PTHR43557">
    <property type="entry name" value="APOPTOSIS-INDUCING FACTOR 1"/>
    <property type="match status" value="1"/>
</dbReference>
<evidence type="ECO:0000256" key="4">
    <source>
        <dbReference type="ARBA" id="ARBA00023002"/>
    </source>
</evidence>
<dbReference type="Proteomes" id="UP000186599">
    <property type="component" value="Unassembled WGS sequence"/>
</dbReference>
<dbReference type="PRINTS" id="PR00368">
    <property type="entry name" value="FADPNR"/>
</dbReference>
<reference evidence="9 10" key="1">
    <citation type="submission" date="2016-10" db="EMBL/GenBank/DDBJ databases">
        <authorList>
            <person name="de Groot N.N."/>
        </authorList>
    </citation>
    <scope>NUCLEOTIDE SEQUENCE [LARGE SCALE GENOMIC DNA]</scope>
    <source>
        <strain evidence="8 9">CGMCC 1.9095</strain>
        <strain evidence="7 10">DSM 22558</strain>
    </source>
</reference>
<dbReference type="Gene3D" id="3.50.50.60">
    <property type="entry name" value="FAD/NAD(P)-binding domain"/>
    <property type="match status" value="2"/>
</dbReference>
<dbReference type="Pfam" id="PF07992">
    <property type="entry name" value="Pyr_redox_2"/>
    <property type="match status" value="1"/>
</dbReference>
<dbReference type="Gene3D" id="3.30.390.30">
    <property type="match status" value="1"/>
</dbReference>
<dbReference type="GO" id="GO:0016651">
    <property type="term" value="F:oxidoreductase activity, acting on NAD(P)H"/>
    <property type="evidence" value="ECO:0007669"/>
    <property type="project" value="TreeGrafter"/>
</dbReference>
<dbReference type="PANTHER" id="PTHR43557:SF2">
    <property type="entry name" value="RIESKE DOMAIN-CONTAINING PROTEIN-RELATED"/>
    <property type="match status" value="1"/>
</dbReference>
<dbReference type="SUPFAM" id="SSF55424">
    <property type="entry name" value="FAD/NAD-linked reductases, dimerisation (C-terminal) domain"/>
    <property type="match status" value="1"/>
</dbReference>
<feature type="domain" description="Reductase C-terminal" evidence="6">
    <location>
        <begin position="325"/>
        <end position="408"/>
    </location>
</feature>
<protein>
    <submittedName>
        <fullName evidence="8">3-phenylpropionate/trans-cinnamate dioxygenase ferredoxin reductase subunit</fullName>
    </submittedName>
</protein>
<feature type="domain" description="FAD/NAD(P)-binding" evidence="5">
    <location>
        <begin position="4"/>
        <end position="306"/>
    </location>
</feature>
<dbReference type="GO" id="GO:0051213">
    <property type="term" value="F:dioxygenase activity"/>
    <property type="evidence" value="ECO:0007669"/>
    <property type="project" value="UniProtKB-KW"/>
</dbReference>
<dbReference type="STRING" id="653930.SAMN05216589_2083"/>
<dbReference type="PRINTS" id="PR00411">
    <property type="entry name" value="PNDRDTASEI"/>
</dbReference>
<evidence type="ECO:0000313" key="10">
    <source>
        <dbReference type="Proteomes" id="UP000186904"/>
    </source>
</evidence>
<dbReference type="EMBL" id="FOGN01000003">
    <property type="protein sequence ID" value="SES03174.1"/>
    <property type="molecule type" value="Genomic_DNA"/>
</dbReference>
<evidence type="ECO:0000256" key="2">
    <source>
        <dbReference type="ARBA" id="ARBA00022630"/>
    </source>
</evidence>
<evidence type="ECO:0000256" key="3">
    <source>
        <dbReference type="ARBA" id="ARBA00022827"/>
    </source>
</evidence>
<name>A0A1I4MLQ9_9GAMM</name>
<dbReference type="InterPro" id="IPR050446">
    <property type="entry name" value="FAD-oxidoreductase/Apoptosis"/>
</dbReference>
<dbReference type="AlphaFoldDB" id="A0A1I4MLQ9"/>
<evidence type="ECO:0000313" key="8">
    <source>
        <dbReference type="EMBL" id="SFM03987.1"/>
    </source>
</evidence>
<dbReference type="EMBL" id="FOUA01000003">
    <property type="protein sequence ID" value="SFM03987.1"/>
    <property type="molecule type" value="Genomic_DNA"/>
</dbReference>
<dbReference type="InterPro" id="IPR016156">
    <property type="entry name" value="FAD/NAD-linked_Rdtase_dimer_sf"/>
</dbReference>